<evidence type="ECO:0000256" key="4">
    <source>
        <dbReference type="ARBA" id="ARBA00023172"/>
    </source>
</evidence>
<dbReference type="RefSeq" id="WP_226933493.1">
    <property type="nucleotide sequence ID" value="NZ_JACDXX010000001.1"/>
</dbReference>
<evidence type="ECO:0000256" key="2">
    <source>
        <dbReference type="ARBA" id="ARBA00021310"/>
    </source>
</evidence>
<comment type="caution">
    <text evidence="9">The sequence shown here is derived from an EMBL/GenBank/DDBJ whole genome shotgun (WGS) entry which is preliminary data.</text>
</comment>
<dbReference type="Pfam" id="PF11967">
    <property type="entry name" value="RecO_N"/>
    <property type="match status" value="1"/>
</dbReference>
<dbReference type="InterPro" id="IPR042242">
    <property type="entry name" value="RecO_C"/>
</dbReference>
<name>A0ABS8CGW2_9RHOB</name>
<comment type="function">
    <text evidence="7">Involved in DNA repair and RecF pathway recombination.</text>
</comment>
<evidence type="ECO:0000256" key="1">
    <source>
        <dbReference type="ARBA" id="ARBA00007452"/>
    </source>
</evidence>
<dbReference type="SUPFAM" id="SSF57863">
    <property type="entry name" value="ArfGap/RecO-like zinc finger"/>
    <property type="match status" value="1"/>
</dbReference>
<dbReference type="EMBL" id="JACDXX010000001">
    <property type="protein sequence ID" value="MCB5408621.1"/>
    <property type="molecule type" value="Genomic_DNA"/>
</dbReference>
<keyword evidence="10" id="KW-1185">Reference proteome</keyword>
<evidence type="ECO:0000256" key="3">
    <source>
        <dbReference type="ARBA" id="ARBA00022763"/>
    </source>
</evidence>
<evidence type="ECO:0000313" key="9">
    <source>
        <dbReference type="EMBL" id="MCB5408621.1"/>
    </source>
</evidence>
<dbReference type="InterPro" id="IPR037278">
    <property type="entry name" value="ARFGAP/RecO"/>
</dbReference>
<evidence type="ECO:0000259" key="8">
    <source>
        <dbReference type="Pfam" id="PF11967"/>
    </source>
</evidence>
<feature type="domain" description="DNA replication/recombination mediator RecO N-terminal" evidence="8">
    <location>
        <begin position="2"/>
        <end position="77"/>
    </location>
</feature>
<dbReference type="Proteomes" id="UP001198571">
    <property type="component" value="Unassembled WGS sequence"/>
</dbReference>
<dbReference type="PANTHER" id="PTHR33991:SF1">
    <property type="entry name" value="DNA REPAIR PROTEIN RECO"/>
    <property type="match status" value="1"/>
</dbReference>
<dbReference type="Gene3D" id="1.20.1440.120">
    <property type="entry name" value="Recombination protein O, C-terminal domain"/>
    <property type="match status" value="1"/>
</dbReference>
<dbReference type="InterPro" id="IPR012340">
    <property type="entry name" value="NA-bd_OB-fold"/>
</dbReference>
<keyword evidence="4 7" id="KW-0233">DNA recombination</keyword>
<proteinExistence type="inferred from homology"/>
<dbReference type="InterPro" id="IPR022572">
    <property type="entry name" value="DNA_rep/recomb_RecO_N"/>
</dbReference>
<dbReference type="Gene3D" id="2.40.50.140">
    <property type="entry name" value="Nucleic acid-binding proteins"/>
    <property type="match status" value="1"/>
</dbReference>
<sequence>MMEWRDEGIVLAAKPHGESAALLTLFAAREGRFSGIVRGGTSQRMSPHLQPGGQVAAVWKARLGSHIGSFTIEPIRSRAALYSDAPALAALSSSAALLQLLLPERAPHPQLWQQSLSLLDQLGRPGWQSAYLRWECQLLEQSGYGLDLTSCAVTGSSDDLAYVSPRTGRAVSRAGAGDWAGRLLILPPALAGGTGIPAADLPLALQLTGHFLARALAESGQSRPLPEARQRLAGYFARAAGGS</sequence>
<protein>
    <recommendedName>
        <fullName evidence="2 7">DNA repair protein RecO</fullName>
    </recommendedName>
    <alternativeName>
        <fullName evidence="6 7">Recombination protein O</fullName>
    </alternativeName>
</protein>
<gene>
    <name evidence="7 9" type="primary">recO</name>
    <name evidence="9" type="ORF">H0485_01180</name>
</gene>
<accession>A0ABS8CGW2</accession>
<dbReference type="HAMAP" id="MF_00201">
    <property type="entry name" value="RecO"/>
    <property type="match status" value="1"/>
</dbReference>
<dbReference type="SUPFAM" id="SSF50249">
    <property type="entry name" value="Nucleic acid-binding proteins"/>
    <property type="match status" value="1"/>
</dbReference>
<evidence type="ECO:0000256" key="7">
    <source>
        <dbReference type="HAMAP-Rule" id="MF_00201"/>
    </source>
</evidence>
<keyword evidence="5 7" id="KW-0234">DNA repair</keyword>
<evidence type="ECO:0000256" key="5">
    <source>
        <dbReference type="ARBA" id="ARBA00023204"/>
    </source>
</evidence>
<keyword evidence="3 7" id="KW-0227">DNA damage</keyword>
<organism evidence="9 10">
    <name type="scientific">Pseudogemmobacter faecipullorum</name>
    <dbReference type="NCBI Taxonomy" id="2755041"/>
    <lineage>
        <taxon>Bacteria</taxon>
        <taxon>Pseudomonadati</taxon>
        <taxon>Pseudomonadota</taxon>
        <taxon>Alphaproteobacteria</taxon>
        <taxon>Rhodobacterales</taxon>
        <taxon>Paracoccaceae</taxon>
        <taxon>Pseudogemmobacter</taxon>
    </lineage>
</organism>
<reference evidence="9 10" key="1">
    <citation type="submission" date="2020-07" db="EMBL/GenBank/DDBJ databases">
        <title>Pseudogemmobacter sp. nov., isolated from poultry manure in Taiwan.</title>
        <authorList>
            <person name="Lin S.-Y."/>
            <person name="Tang Y.-S."/>
            <person name="Young C.-C."/>
        </authorList>
    </citation>
    <scope>NUCLEOTIDE SEQUENCE [LARGE SCALE GENOMIC DNA]</scope>
    <source>
        <strain evidence="9 10">CC-YST710</strain>
    </source>
</reference>
<comment type="similarity">
    <text evidence="1 7">Belongs to the RecO family.</text>
</comment>
<evidence type="ECO:0000313" key="10">
    <source>
        <dbReference type="Proteomes" id="UP001198571"/>
    </source>
</evidence>
<dbReference type="PANTHER" id="PTHR33991">
    <property type="entry name" value="DNA REPAIR PROTEIN RECO"/>
    <property type="match status" value="1"/>
</dbReference>
<dbReference type="InterPro" id="IPR003717">
    <property type="entry name" value="RecO"/>
</dbReference>
<evidence type="ECO:0000256" key="6">
    <source>
        <dbReference type="ARBA" id="ARBA00033409"/>
    </source>
</evidence>
<dbReference type="NCBIfam" id="TIGR00613">
    <property type="entry name" value="reco"/>
    <property type="match status" value="1"/>
</dbReference>
<dbReference type="Pfam" id="PF02565">
    <property type="entry name" value="RecO_C"/>
    <property type="match status" value="1"/>
</dbReference>